<evidence type="ECO:0008006" key="4">
    <source>
        <dbReference type="Google" id="ProtNLM"/>
    </source>
</evidence>
<evidence type="ECO:0000256" key="1">
    <source>
        <dbReference type="SAM" id="SignalP"/>
    </source>
</evidence>
<keyword evidence="1" id="KW-0732">Signal</keyword>
<dbReference type="InterPro" id="IPR058093">
    <property type="entry name" value="LA_2272-like"/>
</dbReference>
<dbReference type="AlphaFoldDB" id="A0A7J5AGP2"/>
<reference evidence="2 3" key="1">
    <citation type="submission" date="2019-09" db="EMBL/GenBank/DDBJ databases">
        <title>Flavobacterium sp. nov., isolated from glacier ice.</title>
        <authorList>
            <person name="Liu Q."/>
        </authorList>
    </citation>
    <scope>NUCLEOTIDE SEQUENCE [LARGE SCALE GENOMIC DNA]</scope>
    <source>
        <strain evidence="2 3">NBRC 112527</strain>
    </source>
</reference>
<dbReference type="NCBIfam" id="NF047436">
    <property type="entry name" value="LA_2272_repeat"/>
    <property type="match status" value="1"/>
</dbReference>
<accession>A0A7J5AGP2</accession>
<sequence length="228" mass="24618">MKNFIVLVLVLVSIKSFGQDALQSTPLKTRVFSLSPMSPKVGKVNGFVFGVGHYDGPRIKQQTINGVNLEASPLSLALISFGINIPFEGIFAGVNDKLLKNTFLSDLNEQTMFKVNGLNISSGGFMSNASVNGVNISILTGINELNGLSINGSVIGTRKFNGVCISGIANITDYGNGVQIALSNVSRNHYGVQIGLFNNSKNLRGMQFGLWNTNGKRKLPFLNWQFKS</sequence>
<organism evidence="2 3">
    <name type="scientific">Flavobacterium luteum</name>
    <dbReference type="NCBI Taxonomy" id="2026654"/>
    <lineage>
        <taxon>Bacteria</taxon>
        <taxon>Pseudomonadati</taxon>
        <taxon>Bacteroidota</taxon>
        <taxon>Flavobacteriia</taxon>
        <taxon>Flavobacteriales</taxon>
        <taxon>Flavobacteriaceae</taxon>
        <taxon>Flavobacterium</taxon>
    </lineage>
</organism>
<evidence type="ECO:0000313" key="2">
    <source>
        <dbReference type="EMBL" id="KAB1156680.1"/>
    </source>
</evidence>
<dbReference type="EMBL" id="WAEM01000002">
    <property type="protein sequence ID" value="KAB1156680.1"/>
    <property type="molecule type" value="Genomic_DNA"/>
</dbReference>
<gene>
    <name evidence="2" type="ORF">F6464_04820</name>
</gene>
<comment type="caution">
    <text evidence="2">The sequence shown here is derived from an EMBL/GenBank/DDBJ whole genome shotgun (WGS) entry which is preliminary data.</text>
</comment>
<proteinExistence type="predicted"/>
<keyword evidence="3" id="KW-1185">Reference proteome</keyword>
<feature type="signal peptide" evidence="1">
    <location>
        <begin position="1"/>
        <end position="18"/>
    </location>
</feature>
<protein>
    <recommendedName>
        <fullName evidence="4">PhaC PHA synthase</fullName>
    </recommendedName>
</protein>
<evidence type="ECO:0000313" key="3">
    <source>
        <dbReference type="Proteomes" id="UP000490922"/>
    </source>
</evidence>
<dbReference type="Proteomes" id="UP000490922">
    <property type="component" value="Unassembled WGS sequence"/>
</dbReference>
<dbReference type="RefSeq" id="WP_151106675.1">
    <property type="nucleotide sequence ID" value="NZ_WAEM01000002.1"/>
</dbReference>
<feature type="chain" id="PRO_5029685512" description="PhaC PHA synthase" evidence="1">
    <location>
        <begin position="19"/>
        <end position="228"/>
    </location>
</feature>
<dbReference type="OrthoDB" id="660602at2"/>
<name>A0A7J5AGP2_9FLAO</name>